<keyword evidence="2" id="KW-1185">Reference proteome</keyword>
<organism evidence="1 2">
    <name type="scientific">Brachionus plicatilis</name>
    <name type="common">Marine rotifer</name>
    <name type="synonym">Brachionus muelleri</name>
    <dbReference type="NCBI Taxonomy" id="10195"/>
    <lineage>
        <taxon>Eukaryota</taxon>
        <taxon>Metazoa</taxon>
        <taxon>Spiralia</taxon>
        <taxon>Gnathifera</taxon>
        <taxon>Rotifera</taxon>
        <taxon>Eurotatoria</taxon>
        <taxon>Monogononta</taxon>
        <taxon>Pseudotrocha</taxon>
        <taxon>Ploima</taxon>
        <taxon>Brachionidae</taxon>
        <taxon>Brachionus</taxon>
    </lineage>
</organism>
<protein>
    <submittedName>
        <fullName evidence="1">Uncharacterized protein</fullName>
    </submittedName>
</protein>
<dbReference type="Proteomes" id="UP000276133">
    <property type="component" value="Unassembled WGS sequence"/>
</dbReference>
<comment type="caution">
    <text evidence="1">The sequence shown here is derived from an EMBL/GenBank/DDBJ whole genome shotgun (WGS) entry which is preliminary data.</text>
</comment>
<dbReference type="AlphaFoldDB" id="A0A3M7T292"/>
<gene>
    <name evidence="1" type="ORF">BpHYR1_047425</name>
</gene>
<evidence type="ECO:0000313" key="2">
    <source>
        <dbReference type="Proteomes" id="UP000276133"/>
    </source>
</evidence>
<evidence type="ECO:0000313" key="1">
    <source>
        <dbReference type="EMBL" id="RNA41948.1"/>
    </source>
</evidence>
<sequence length="80" mass="9066">MITCLVISDLVISPDHIVVMIPLITSFGEQLFTKLESITSKAFLKSINSDRVSNISRKIIKSRNFKNINTRALVNFNDRV</sequence>
<proteinExistence type="predicted"/>
<dbReference type="EMBL" id="REGN01000432">
    <property type="protein sequence ID" value="RNA41948.1"/>
    <property type="molecule type" value="Genomic_DNA"/>
</dbReference>
<name>A0A3M7T292_BRAPC</name>
<reference evidence="1 2" key="1">
    <citation type="journal article" date="2018" name="Sci. Rep.">
        <title>Genomic signatures of local adaptation to the degree of environmental predictability in rotifers.</title>
        <authorList>
            <person name="Franch-Gras L."/>
            <person name="Hahn C."/>
            <person name="Garcia-Roger E.M."/>
            <person name="Carmona M.J."/>
            <person name="Serra M."/>
            <person name="Gomez A."/>
        </authorList>
    </citation>
    <scope>NUCLEOTIDE SEQUENCE [LARGE SCALE GENOMIC DNA]</scope>
    <source>
        <strain evidence="1">HYR1</strain>
    </source>
</reference>
<accession>A0A3M7T292</accession>